<dbReference type="InterPro" id="IPR011990">
    <property type="entry name" value="TPR-like_helical_dom_sf"/>
</dbReference>
<name>A0ABR8STE9_9BACL</name>
<gene>
    <name evidence="1" type="ORF">H9647_01085</name>
</gene>
<dbReference type="RefSeq" id="WP_191797374.1">
    <property type="nucleotide sequence ID" value="NZ_JACSQL010000001.1"/>
</dbReference>
<organism evidence="1 2">
    <name type="scientific">Paenibacillus gallinarum</name>
    <dbReference type="NCBI Taxonomy" id="2762232"/>
    <lineage>
        <taxon>Bacteria</taxon>
        <taxon>Bacillati</taxon>
        <taxon>Bacillota</taxon>
        <taxon>Bacilli</taxon>
        <taxon>Bacillales</taxon>
        <taxon>Paenibacillaceae</taxon>
        <taxon>Paenibacillus</taxon>
    </lineage>
</organism>
<keyword evidence="2" id="KW-1185">Reference proteome</keyword>
<proteinExistence type="predicted"/>
<reference evidence="1 2" key="1">
    <citation type="submission" date="2020-08" db="EMBL/GenBank/DDBJ databases">
        <title>A Genomic Blueprint of the Chicken Gut Microbiome.</title>
        <authorList>
            <person name="Gilroy R."/>
            <person name="Ravi A."/>
            <person name="Getino M."/>
            <person name="Pursley I."/>
            <person name="Horton D.L."/>
            <person name="Alikhan N.-F."/>
            <person name="Baker D."/>
            <person name="Gharbi K."/>
            <person name="Hall N."/>
            <person name="Watson M."/>
            <person name="Adriaenssens E.M."/>
            <person name="Foster-Nyarko E."/>
            <person name="Jarju S."/>
            <person name="Secka A."/>
            <person name="Antonio M."/>
            <person name="Oren A."/>
            <person name="Chaudhuri R."/>
            <person name="La Ragione R.M."/>
            <person name="Hildebrand F."/>
            <person name="Pallen M.J."/>
        </authorList>
    </citation>
    <scope>NUCLEOTIDE SEQUENCE [LARGE SCALE GENOMIC DNA]</scope>
    <source>
        <strain evidence="1 2">Sa2BVA9</strain>
    </source>
</reference>
<dbReference type="CDD" id="cd10440">
    <property type="entry name" value="GIY-YIG_COG3680"/>
    <property type="match status" value="1"/>
</dbReference>
<dbReference type="EMBL" id="JACSQL010000001">
    <property type="protein sequence ID" value="MBD7966649.1"/>
    <property type="molecule type" value="Genomic_DNA"/>
</dbReference>
<dbReference type="Proteomes" id="UP000608071">
    <property type="component" value="Unassembled WGS sequence"/>
</dbReference>
<evidence type="ECO:0000313" key="2">
    <source>
        <dbReference type="Proteomes" id="UP000608071"/>
    </source>
</evidence>
<sequence>MGFLRKIFGNKEPQKPNDNEKNFEDMGKLLKREKENKPHKSTYDGSLGVSINLSPDENGNNRFSISSLPVGVSTGSTATDFYVYEWFIKDTGEVFYVGKGRGNRYKEFHERAYEAEKIRKMYDTDSRFVGTGLTEEQAIELEDREMKRILNETNDRLTNRIIPLLTKRNNGYNRSPSTPKLQFETVPYLYASEIEEHYFGSKFRPFDEIKYENLKSVVYITRNVQVDDISIIYGGRLEKYQSDTKSLLSINGSKILNSKYAKSVTAWIYISCDYVTNYELDQGQAIEKLGRNIPTYHLIDVWKLLKEKFGEIEAVSMEEIPIIPIHNRVPLKDIKNLRNWEKGFDEGMPYWEEGDKERKASNFERSIELFDKARYNGYNAPALYRSYAMAYRKLKDYDNEIAIIDEAIERLRSEKLTVNQPRIVEFKERRAKALALKQQLNR</sequence>
<dbReference type="Gene3D" id="1.25.40.10">
    <property type="entry name" value="Tetratricopeptide repeat domain"/>
    <property type="match status" value="1"/>
</dbReference>
<protein>
    <submittedName>
        <fullName evidence="1">GIY-YIG nuclease family protein</fullName>
    </submittedName>
</protein>
<evidence type="ECO:0000313" key="1">
    <source>
        <dbReference type="EMBL" id="MBD7966649.1"/>
    </source>
</evidence>
<dbReference type="SUPFAM" id="SSF48452">
    <property type="entry name" value="TPR-like"/>
    <property type="match status" value="1"/>
</dbReference>
<accession>A0ABR8STE9</accession>
<comment type="caution">
    <text evidence="1">The sequence shown here is derived from an EMBL/GenBank/DDBJ whole genome shotgun (WGS) entry which is preliminary data.</text>
</comment>